<evidence type="ECO:0000313" key="3">
    <source>
        <dbReference type="Proteomes" id="UP000262379"/>
    </source>
</evidence>
<dbReference type="SUPFAM" id="SSF53474">
    <property type="entry name" value="alpha/beta-Hydrolases"/>
    <property type="match status" value="1"/>
</dbReference>
<dbReference type="PANTHER" id="PTHR43194:SF2">
    <property type="entry name" value="PEROXISOMAL MEMBRANE PROTEIN LPX1"/>
    <property type="match status" value="1"/>
</dbReference>
<dbReference type="AlphaFoldDB" id="A0A371XIY6"/>
<dbReference type="PANTHER" id="PTHR43194">
    <property type="entry name" value="HYDROLASE ALPHA/BETA FOLD FAMILY"/>
    <property type="match status" value="1"/>
</dbReference>
<dbReference type="InterPro" id="IPR000073">
    <property type="entry name" value="AB_hydrolase_1"/>
</dbReference>
<protein>
    <submittedName>
        <fullName evidence="2">Alpha/beta hydrolase</fullName>
    </submittedName>
</protein>
<dbReference type="InterPro" id="IPR050228">
    <property type="entry name" value="Carboxylesterase_BioH"/>
</dbReference>
<dbReference type="Proteomes" id="UP000262379">
    <property type="component" value="Unassembled WGS sequence"/>
</dbReference>
<dbReference type="RefSeq" id="WP_116622482.1">
    <property type="nucleotide sequence ID" value="NZ_QURN01000002.1"/>
</dbReference>
<dbReference type="Gene3D" id="3.40.50.1820">
    <property type="entry name" value="alpha/beta hydrolase"/>
    <property type="match status" value="1"/>
</dbReference>
<dbReference type="GO" id="GO:0016787">
    <property type="term" value="F:hydrolase activity"/>
    <property type="evidence" value="ECO:0007669"/>
    <property type="project" value="UniProtKB-KW"/>
</dbReference>
<evidence type="ECO:0000313" key="2">
    <source>
        <dbReference type="EMBL" id="RFC69185.1"/>
    </source>
</evidence>
<dbReference type="EMBL" id="QURN01000002">
    <property type="protein sequence ID" value="RFC69185.1"/>
    <property type="molecule type" value="Genomic_DNA"/>
</dbReference>
<keyword evidence="2" id="KW-0378">Hydrolase</keyword>
<keyword evidence="3" id="KW-1185">Reference proteome</keyword>
<dbReference type="InterPro" id="IPR029058">
    <property type="entry name" value="AB_hydrolase_fold"/>
</dbReference>
<sequence>MDAQLGFNDFFYKVPDGLTLHARIYGENNNGALPVVCLPGLTRNARDFHQLAYFLANVSHPKRRVICFDYRGRGLSDHDPDWKKYDVGVEAGDILAGLAELGISKAIFIGTSRGGLILHVLAAVRPDLLAAVILNDIGPVLEPAGLALIKSYLSTPSLNPATYQAAASVQKTVHGTAFTALDESDWLDMAHAIYREIGGKLRPDFDPALLNGLAALDLSKPLPTLWPQFDAMVEIPVMVIRGANSLLLSAETVMEMQRRHPTLQAVTVDGQGHAPFLHTSGLAKRIVEFIKDM</sequence>
<name>A0A371XIY6_9HYPH</name>
<accession>A0A371XIY6</accession>
<feature type="domain" description="AB hydrolase-1" evidence="1">
    <location>
        <begin position="34"/>
        <end position="276"/>
    </location>
</feature>
<evidence type="ECO:0000259" key="1">
    <source>
        <dbReference type="Pfam" id="PF00561"/>
    </source>
</evidence>
<gene>
    <name evidence="2" type="ORF">DY251_03425</name>
</gene>
<dbReference type="Pfam" id="PF00561">
    <property type="entry name" value="Abhydrolase_1"/>
    <property type="match status" value="1"/>
</dbReference>
<comment type="caution">
    <text evidence="2">The sequence shown here is derived from an EMBL/GenBank/DDBJ whole genome shotgun (WGS) entry which is preliminary data.</text>
</comment>
<reference evidence="3" key="1">
    <citation type="submission" date="2018-08" db="EMBL/GenBank/DDBJ databases">
        <authorList>
            <person name="Im W.T."/>
        </authorList>
    </citation>
    <scope>NUCLEOTIDE SEQUENCE [LARGE SCALE GENOMIC DNA]</scope>
    <source>
        <strain evidence="3">LA-28</strain>
    </source>
</reference>
<organism evidence="2 3">
    <name type="scientific">Mesorhizobium denitrificans</name>
    <dbReference type="NCBI Taxonomy" id="2294114"/>
    <lineage>
        <taxon>Bacteria</taxon>
        <taxon>Pseudomonadati</taxon>
        <taxon>Pseudomonadota</taxon>
        <taxon>Alphaproteobacteria</taxon>
        <taxon>Hyphomicrobiales</taxon>
        <taxon>Phyllobacteriaceae</taxon>
        <taxon>Mesorhizobium</taxon>
    </lineage>
</organism>
<proteinExistence type="predicted"/>